<proteinExistence type="predicted"/>
<sequence>MPPTSSESGAGSPPSAPGRTKRLGRGAAPGQPESRGPVPADTVEPADPPEPRRPRRPRHRLRHGTARRRASRRSCGPVVVRHPVRSRRRMPSRAEAVLAGRLHEMCGALRRLGRMAE</sequence>
<evidence type="ECO:0000313" key="2">
    <source>
        <dbReference type="EMBL" id="GBQ00979.1"/>
    </source>
</evidence>
<accession>A0A388SWP3</accession>
<organism evidence="2 3">
    <name type="scientific">Streptomyces spongiicola</name>
    <dbReference type="NCBI Taxonomy" id="1690221"/>
    <lineage>
        <taxon>Bacteria</taxon>
        <taxon>Bacillati</taxon>
        <taxon>Actinomycetota</taxon>
        <taxon>Actinomycetes</taxon>
        <taxon>Kitasatosporales</taxon>
        <taxon>Streptomycetaceae</taxon>
        <taxon>Streptomyces</taxon>
    </lineage>
</organism>
<gene>
    <name evidence="2" type="ORF">SSP531S_24050</name>
</gene>
<dbReference type="Proteomes" id="UP000265354">
    <property type="component" value="Unassembled WGS sequence"/>
</dbReference>
<feature type="compositionally biased region" description="Basic residues" evidence="1">
    <location>
        <begin position="53"/>
        <end position="72"/>
    </location>
</feature>
<evidence type="ECO:0000313" key="3">
    <source>
        <dbReference type="Proteomes" id="UP000265354"/>
    </source>
</evidence>
<dbReference type="EMBL" id="BGZL01000005">
    <property type="protein sequence ID" value="GBQ00979.1"/>
    <property type="molecule type" value="Genomic_DNA"/>
</dbReference>
<comment type="caution">
    <text evidence="2">The sequence shown here is derived from an EMBL/GenBank/DDBJ whole genome shotgun (WGS) entry which is preliminary data.</text>
</comment>
<reference evidence="2 3" key="1">
    <citation type="submission" date="2018-07" db="EMBL/GenBank/DDBJ databases">
        <title>Whole Genome Shotgun Sequence of Streptomyces spongiicola strain 531S.</title>
        <authorList>
            <person name="Dohra H."/>
            <person name="Kodani S."/>
        </authorList>
    </citation>
    <scope>NUCLEOTIDE SEQUENCE [LARGE SCALE GENOMIC DNA]</scope>
    <source>
        <strain evidence="2 3">531S</strain>
    </source>
</reference>
<evidence type="ECO:0000256" key="1">
    <source>
        <dbReference type="SAM" id="MobiDB-lite"/>
    </source>
</evidence>
<name>A0A388SWP3_9ACTN</name>
<dbReference type="AlphaFoldDB" id="A0A388SWP3"/>
<feature type="compositionally biased region" description="Low complexity" evidence="1">
    <location>
        <begin position="1"/>
        <end position="13"/>
    </location>
</feature>
<protein>
    <submittedName>
        <fullName evidence="2">Uncharacterized protein</fullName>
    </submittedName>
</protein>
<feature type="region of interest" description="Disordered" evidence="1">
    <location>
        <begin position="1"/>
        <end position="78"/>
    </location>
</feature>